<protein>
    <recommendedName>
        <fullName evidence="5">NADH dehydrogenase [ubiquinone] 1 alpha subcomplex subunit 7</fullName>
    </recommendedName>
    <alternativeName>
        <fullName evidence="14">Complex I-B14.5a</fullName>
    </alternativeName>
    <alternativeName>
        <fullName evidence="13">NADH-ubiquinone oxidoreductase subunit B14.5a</fullName>
    </alternativeName>
</protein>
<evidence type="ECO:0000256" key="11">
    <source>
        <dbReference type="ARBA" id="ARBA00023128"/>
    </source>
</evidence>
<evidence type="ECO:0000256" key="4">
    <source>
        <dbReference type="ARBA" id="ARBA00011533"/>
    </source>
</evidence>
<comment type="subcellular location">
    <subcellularLocation>
        <location evidence="2">Mitochondrion inner membrane</location>
        <topology evidence="2">Peripheral membrane protein</topology>
        <orientation evidence="2">Matrix side</orientation>
    </subcellularLocation>
</comment>
<evidence type="ECO:0000256" key="15">
    <source>
        <dbReference type="SAM" id="MobiDB-lite"/>
    </source>
</evidence>
<evidence type="ECO:0000256" key="10">
    <source>
        <dbReference type="ARBA" id="ARBA00022990"/>
    </source>
</evidence>
<gene>
    <name evidence="17" type="primary">LOC106806496</name>
</gene>
<evidence type="ECO:0000256" key="3">
    <source>
        <dbReference type="ARBA" id="ARBA00005482"/>
    </source>
</evidence>
<keyword evidence="7" id="KW-0679">Respiratory chain</keyword>
<evidence type="ECO:0000256" key="6">
    <source>
        <dbReference type="ARBA" id="ARBA00022448"/>
    </source>
</evidence>
<comment type="function">
    <text evidence="1">Accessory subunit of the mitochondrial membrane respiratory chain NADH dehydrogenase (Complex I), that is believed not to be involved in catalysis. Complex I functions in the transfer of electrons from NADH to the respiratory chain. The immediate electron acceptor for the enzyme is believed to be ubiquinone.</text>
</comment>
<keyword evidence="9" id="KW-0249">Electron transport</keyword>
<keyword evidence="6" id="KW-0813">Transport</keyword>
<evidence type="ECO:0000256" key="1">
    <source>
        <dbReference type="ARBA" id="ARBA00003195"/>
    </source>
</evidence>
<name>A0ABM1DVH7_PRICU</name>
<organism evidence="16 17">
    <name type="scientific">Priapulus caudatus</name>
    <name type="common">Priapulid worm</name>
    <dbReference type="NCBI Taxonomy" id="37621"/>
    <lineage>
        <taxon>Eukaryota</taxon>
        <taxon>Metazoa</taxon>
        <taxon>Ecdysozoa</taxon>
        <taxon>Scalidophora</taxon>
        <taxon>Priapulida</taxon>
        <taxon>Priapulimorpha</taxon>
        <taxon>Priapulimorphida</taxon>
        <taxon>Priapulidae</taxon>
        <taxon>Priapulus</taxon>
    </lineage>
</organism>
<proteinExistence type="inferred from homology"/>
<dbReference type="RefSeq" id="XP_014663948.1">
    <property type="nucleotide sequence ID" value="XM_014808462.1"/>
</dbReference>
<dbReference type="PANTHER" id="PTHR12485">
    <property type="entry name" value="NADH-UBIQUINONE OXIDOREDUCTASE SUBUNIT B"/>
    <property type="match status" value="1"/>
</dbReference>
<feature type="compositionally biased region" description="Basic and acidic residues" evidence="15">
    <location>
        <begin position="59"/>
        <end position="68"/>
    </location>
</feature>
<evidence type="ECO:0000256" key="12">
    <source>
        <dbReference type="ARBA" id="ARBA00023136"/>
    </source>
</evidence>
<reference evidence="17" key="1">
    <citation type="submission" date="2025-08" db="UniProtKB">
        <authorList>
            <consortium name="RefSeq"/>
        </authorList>
    </citation>
    <scope>IDENTIFICATION</scope>
</reference>
<evidence type="ECO:0000256" key="5">
    <source>
        <dbReference type="ARBA" id="ARBA00016383"/>
    </source>
</evidence>
<evidence type="ECO:0000256" key="7">
    <source>
        <dbReference type="ARBA" id="ARBA00022660"/>
    </source>
</evidence>
<dbReference type="GeneID" id="106806496"/>
<evidence type="ECO:0000256" key="9">
    <source>
        <dbReference type="ARBA" id="ARBA00022982"/>
    </source>
</evidence>
<feature type="region of interest" description="Disordered" evidence="15">
    <location>
        <begin position="59"/>
        <end position="107"/>
    </location>
</feature>
<evidence type="ECO:0000256" key="14">
    <source>
        <dbReference type="ARBA" id="ARBA00033401"/>
    </source>
</evidence>
<dbReference type="Pfam" id="PF07347">
    <property type="entry name" value="CI-B14_5a"/>
    <property type="match status" value="1"/>
</dbReference>
<keyword evidence="11" id="KW-0496">Mitochondrion</keyword>
<evidence type="ECO:0000313" key="16">
    <source>
        <dbReference type="Proteomes" id="UP000695022"/>
    </source>
</evidence>
<evidence type="ECO:0000256" key="13">
    <source>
        <dbReference type="ARBA" id="ARBA00030360"/>
    </source>
</evidence>
<evidence type="ECO:0000313" key="17">
    <source>
        <dbReference type="RefSeq" id="XP_014663948.1"/>
    </source>
</evidence>
<evidence type="ECO:0000256" key="2">
    <source>
        <dbReference type="ARBA" id="ARBA00004443"/>
    </source>
</evidence>
<feature type="compositionally biased region" description="Polar residues" evidence="15">
    <location>
        <begin position="69"/>
        <end position="82"/>
    </location>
</feature>
<comment type="subunit">
    <text evidence="4">Complex I is composed of 45 different subunits.</text>
</comment>
<comment type="similarity">
    <text evidence="3">Belongs to the complex I NDUFA7 subunit family.</text>
</comment>
<keyword evidence="12" id="KW-0472">Membrane</keyword>
<dbReference type="PANTHER" id="PTHR12485:SF1">
    <property type="entry name" value="NADH DEHYDROGENASE [UBIQUINONE] 1 ALPHA SUBCOMPLEX SUBUNIT 7"/>
    <property type="match status" value="1"/>
</dbReference>
<keyword evidence="8" id="KW-0999">Mitochondrion inner membrane</keyword>
<evidence type="ECO:0000256" key="8">
    <source>
        <dbReference type="ARBA" id="ARBA00022792"/>
    </source>
</evidence>
<accession>A0ABM1DVH7</accession>
<keyword evidence="16" id="KW-1185">Reference proteome</keyword>
<keyword evidence="10" id="KW-0007">Acetylation</keyword>
<dbReference type="InterPro" id="IPR009947">
    <property type="entry name" value="NDUA7"/>
</dbReference>
<sequence>MATKVKTRNVTPIIAWVRDFLLGRPYTQALRFKDWIVPRDQPAPVLPLGITHKLSDNYYHTRDGRGESRPNTTVYSSSQKTLMSGDAPPSNTNRKSVPTPGNLHHWD</sequence>
<dbReference type="Proteomes" id="UP000695022">
    <property type="component" value="Unplaced"/>
</dbReference>